<dbReference type="PANTHER" id="PTHR33112:SF15">
    <property type="entry name" value="HETEROKARYON INCOMPATIBILITY DOMAIN-CONTAINING PROTEIN"/>
    <property type="match status" value="1"/>
</dbReference>
<protein>
    <recommendedName>
        <fullName evidence="1">Heterokaryon incompatibility domain-containing protein</fullName>
    </recommendedName>
</protein>
<dbReference type="Proteomes" id="UP000664534">
    <property type="component" value="Unassembled WGS sequence"/>
</dbReference>
<gene>
    <name evidence="2" type="ORF">IMSHALPRED_004080</name>
</gene>
<dbReference type="OrthoDB" id="5347061at2759"/>
<dbReference type="EMBL" id="CAJPDT010000002">
    <property type="protein sequence ID" value="CAF9906104.1"/>
    <property type="molecule type" value="Genomic_DNA"/>
</dbReference>
<evidence type="ECO:0000313" key="2">
    <source>
        <dbReference type="EMBL" id="CAF9906104.1"/>
    </source>
</evidence>
<dbReference type="PANTHER" id="PTHR33112">
    <property type="entry name" value="DOMAIN PROTEIN, PUTATIVE-RELATED"/>
    <property type="match status" value="1"/>
</dbReference>
<comment type="caution">
    <text evidence="2">The sequence shown here is derived from an EMBL/GenBank/DDBJ whole genome shotgun (WGS) entry which is preliminary data.</text>
</comment>
<sequence length="708" mass="80892">MDADDYSEGSDLEECMDEEYTDEEYTGGYDSPVRCDEVASITLDELRNASCRYCADGAGSLKALQDGYKNGCAKCSLHWLAVLKVMKWEDWEIYCRDIDRGDHGSASRPLPTNESEEYLCFLEIREYVVQLSVQRYYSDEPLEVEVVICTKDSQSTSDTDIIGVSVPGQTRQTRKSRYTGVLQSWLKDCDRHHGCYRGHSPLPTRVLDVGDTESDPVKLHISHGEVSPYVALSHCWGSERLLRTTTKNIAAHQRQININDLPSNFRDAIAVTRNLKLRYLWIDAICIVQDDPHDWELESKVMCNIYSDAFVVIGADKASQSGEGFLKDSEHLYHYNEGELYTIARVRNEDVSVYAIKNIRHLNPCRLFVPDTVKTSEPLGSRAWTFQEQALARRMIHFASREIIWECDQTLRCECERLEPDQSRELIPHNWSTAPLTERFHTWSRFVDSVCRRDITYISDRLPALSGLADRMGEDGRSGAYLAGLWSNDLPLALCWRTVHPLRRVVPYAGPSFSWVSVYERRDDVGFEPYDMRYKYIQAEQTILHAEVLDVACTPSGANPFGAFSSGHVKLQAPFVMVDPVYIYERVACIVGRHSRSDARKKPQPEPTSRHYYYSGNENSVEVFYDFLDPWDQQGSYYAVLLSWTHNERVEAHRYGSEVVSGLVLKSCGDITADLYERVGIFIATYDKAVNNVRRLFDGAKKKVVTIV</sequence>
<reference evidence="2" key="1">
    <citation type="submission" date="2021-03" db="EMBL/GenBank/DDBJ databases">
        <authorList>
            <person name="Tagirdzhanova G."/>
        </authorList>
    </citation>
    <scope>NUCLEOTIDE SEQUENCE</scope>
</reference>
<keyword evidence="3" id="KW-1185">Reference proteome</keyword>
<name>A0A8H3EIZ9_9LECA</name>
<evidence type="ECO:0000259" key="1">
    <source>
        <dbReference type="Pfam" id="PF06985"/>
    </source>
</evidence>
<dbReference type="Pfam" id="PF06985">
    <property type="entry name" value="HET"/>
    <property type="match status" value="1"/>
</dbReference>
<organism evidence="2 3">
    <name type="scientific">Imshaugia aleurites</name>
    <dbReference type="NCBI Taxonomy" id="172621"/>
    <lineage>
        <taxon>Eukaryota</taxon>
        <taxon>Fungi</taxon>
        <taxon>Dikarya</taxon>
        <taxon>Ascomycota</taxon>
        <taxon>Pezizomycotina</taxon>
        <taxon>Lecanoromycetes</taxon>
        <taxon>OSLEUM clade</taxon>
        <taxon>Lecanoromycetidae</taxon>
        <taxon>Lecanorales</taxon>
        <taxon>Lecanorineae</taxon>
        <taxon>Parmeliaceae</taxon>
        <taxon>Imshaugia</taxon>
    </lineage>
</organism>
<dbReference type="InterPro" id="IPR010730">
    <property type="entry name" value="HET"/>
</dbReference>
<accession>A0A8H3EIZ9</accession>
<evidence type="ECO:0000313" key="3">
    <source>
        <dbReference type="Proteomes" id="UP000664534"/>
    </source>
</evidence>
<dbReference type="AlphaFoldDB" id="A0A8H3EIZ9"/>
<proteinExistence type="predicted"/>
<feature type="domain" description="Heterokaryon incompatibility" evidence="1">
    <location>
        <begin position="229"/>
        <end position="388"/>
    </location>
</feature>